<gene>
    <name evidence="1" type="ORF">B7R21_14860</name>
</gene>
<dbReference type="InterPro" id="IPR019239">
    <property type="entry name" value="VapB_antitoxin"/>
</dbReference>
<dbReference type="RefSeq" id="WP_116284012.1">
    <property type="nucleotide sequence ID" value="NZ_NBXA01000026.1"/>
</dbReference>
<dbReference type="Proteomes" id="UP000256709">
    <property type="component" value="Unassembled WGS sequence"/>
</dbReference>
<dbReference type="AlphaFoldDB" id="A0A3E0VC63"/>
<accession>A0A3E0VC63</accession>
<evidence type="ECO:0000313" key="2">
    <source>
        <dbReference type="Proteomes" id="UP000256709"/>
    </source>
</evidence>
<name>A0A3E0VC63_9MICO</name>
<organism evidence="1 2">
    <name type="scientific">Subtercola boreus</name>
    <dbReference type="NCBI Taxonomy" id="120213"/>
    <lineage>
        <taxon>Bacteria</taxon>
        <taxon>Bacillati</taxon>
        <taxon>Actinomycetota</taxon>
        <taxon>Actinomycetes</taxon>
        <taxon>Micrococcales</taxon>
        <taxon>Microbacteriaceae</taxon>
        <taxon>Subtercola</taxon>
    </lineage>
</organism>
<reference evidence="1 2" key="1">
    <citation type="submission" date="2017-04" db="EMBL/GenBank/DDBJ databases">
        <title>Comparative genome analysis of Subtercola boreus.</title>
        <authorList>
            <person name="Cho Y.-J."/>
            <person name="Cho A."/>
            <person name="Kim O.-S."/>
            <person name="Lee J.-I."/>
        </authorList>
    </citation>
    <scope>NUCLEOTIDE SEQUENCE [LARGE SCALE GENOMIC DNA]</scope>
    <source>
        <strain evidence="1 2">P27444</strain>
    </source>
</reference>
<evidence type="ECO:0000313" key="1">
    <source>
        <dbReference type="EMBL" id="RFA07472.1"/>
    </source>
</evidence>
<comment type="caution">
    <text evidence="1">The sequence shown here is derived from an EMBL/GenBank/DDBJ whole genome shotgun (WGS) entry which is preliminary data.</text>
</comment>
<protein>
    <recommendedName>
        <fullName evidence="3">DUF2191 domain-containing protein</fullName>
    </recommendedName>
</protein>
<evidence type="ECO:0008006" key="3">
    <source>
        <dbReference type="Google" id="ProtNLM"/>
    </source>
</evidence>
<dbReference type="EMBL" id="NBXA01000026">
    <property type="protein sequence ID" value="RFA07472.1"/>
    <property type="molecule type" value="Genomic_DNA"/>
</dbReference>
<dbReference type="Pfam" id="PF09957">
    <property type="entry name" value="VapB_antitoxin"/>
    <property type="match status" value="1"/>
</dbReference>
<proteinExistence type="predicted"/>
<dbReference type="OrthoDB" id="4564594at2"/>
<sequence length="74" mass="8049">MTVTSIDIDPDLLSTARTLIGAASNRDTVDRALKTLIAMQRQPEVIEQIIAYEFSTDQIDAPTIEPEGPYASVA</sequence>